<dbReference type="EMBL" id="JAGIYQ010000005">
    <property type="protein sequence ID" value="MBP0725349.1"/>
    <property type="molecule type" value="Genomic_DNA"/>
</dbReference>
<name>A0A940NH78_9BACI</name>
<proteinExistence type="predicted"/>
<evidence type="ECO:0000313" key="2">
    <source>
        <dbReference type="Proteomes" id="UP000682134"/>
    </source>
</evidence>
<accession>A0A940NH78</accession>
<dbReference type="RefSeq" id="WP_209404818.1">
    <property type="nucleotide sequence ID" value="NZ_JAGIYQ010000005.1"/>
</dbReference>
<sequence length="75" mass="8933">MNFRTIEQILTEQPSIDRKIKYRGKIFKLTKTAHDISHGGYSDLTRYTYQNEEEHQNLLFFCYKGKIVFVETELG</sequence>
<comment type="caution">
    <text evidence="1">The sequence shown here is derived from an EMBL/GenBank/DDBJ whole genome shotgun (WGS) entry which is preliminary data.</text>
</comment>
<reference evidence="1" key="1">
    <citation type="submission" date="2021-04" db="EMBL/GenBank/DDBJ databases">
        <title>Genome seq and assembly of Bacillus sp.</title>
        <authorList>
            <person name="Chhetri G."/>
        </authorList>
    </citation>
    <scope>NUCLEOTIDE SEQUENCE</scope>
    <source>
        <strain evidence="1">RG28</strain>
    </source>
</reference>
<dbReference type="Proteomes" id="UP000682134">
    <property type="component" value="Unassembled WGS sequence"/>
</dbReference>
<protein>
    <submittedName>
        <fullName evidence="1">Uncharacterized protein</fullName>
    </submittedName>
</protein>
<organism evidence="1 2">
    <name type="scientific">Gottfriedia endophytica</name>
    <dbReference type="NCBI Taxonomy" id="2820819"/>
    <lineage>
        <taxon>Bacteria</taxon>
        <taxon>Bacillati</taxon>
        <taxon>Bacillota</taxon>
        <taxon>Bacilli</taxon>
        <taxon>Bacillales</taxon>
        <taxon>Bacillaceae</taxon>
        <taxon>Gottfriedia</taxon>
    </lineage>
</organism>
<evidence type="ECO:0000313" key="1">
    <source>
        <dbReference type="EMBL" id="MBP0725349.1"/>
    </source>
</evidence>
<dbReference type="AlphaFoldDB" id="A0A940NH78"/>
<keyword evidence="2" id="KW-1185">Reference proteome</keyword>
<gene>
    <name evidence="1" type="ORF">J5Y03_09125</name>
</gene>